<dbReference type="AlphaFoldDB" id="A0A7I8VCS0"/>
<dbReference type="PRINTS" id="PR00081">
    <property type="entry name" value="GDHRDH"/>
</dbReference>
<dbReference type="NCBIfam" id="TIGR01500">
    <property type="entry name" value="sepiapter_red"/>
    <property type="match status" value="1"/>
</dbReference>
<evidence type="ECO:0000256" key="4">
    <source>
        <dbReference type="ARBA" id="ARBA00013075"/>
    </source>
</evidence>
<dbReference type="EMBL" id="CAJFCJ010000003">
    <property type="protein sequence ID" value="CAD5113145.1"/>
    <property type="molecule type" value="Genomic_DNA"/>
</dbReference>
<sequence>MELIESPLFGRNVFDMRTFCVVTGASKGYGKCIVDHFCKLLAAGSAMVLIARSESLLLDVKNQLEAVRSEILVDIKATDLSKGDEDTFKGILLNSLKNIGKAVEDFDQAVIVHNAASMGDITKKMTEIGSSGNIRKYFDLNVTSVISLNHEFFKLFNRKTVKQVVVINVTSICAIQPFKTWSLYCSGKACRDMLFRTMAIEEPDIRVLNWAPGPLDTDMQVLARSQTGDTDLKVMFEDMHNTGNLLPCEVSVKKLVELLQENTWDTGSHIDFYDI</sequence>
<organism evidence="9 10">
    <name type="scientific">Dimorphilus gyrociliatus</name>
    <dbReference type="NCBI Taxonomy" id="2664684"/>
    <lineage>
        <taxon>Eukaryota</taxon>
        <taxon>Metazoa</taxon>
        <taxon>Spiralia</taxon>
        <taxon>Lophotrochozoa</taxon>
        <taxon>Annelida</taxon>
        <taxon>Polychaeta</taxon>
        <taxon>Polychaeta incertae sedis</taxon>
        <taxon>Dinophilidae</taxon>
        <taxon>Dimorphilus</taxon>
    </lineage>
</organism>
<dbReference type="PANTHER" id="PTHR44085:SF2">
    <property type="entry name" value="SEPIAPTERIN REDUCTASE"/>
    <property type="match status" value="1"/>
</dbReference>
<keyword evidence="8" id="KW-0560">Oxidoreductase</keyword>
<dbReference type="InterPro" id="IPR036291">
    <property type="entry name" value="NAD(P)-bd_dom_sf"/>
</dbReference>
<dbReference type="Pfam" id="PF00106">
    <property type="entry name" value="adh_short"/>
    <property type="match status" value="1"/>
</dbReference>
<evidence type="ECO:0000256" key="3">
    <source>
        <dbReference type="ARBA" id="ARBA00011738"/>
    </source>
</evidence>
<evidence type="ECO:0000313" key="10">
    <source>
        <dbReference type="Proteomes" id="UP000549394"/>
    </source>
</evidence>
<dbReference type="EC" id="1.1.1.153" evidence="4"/>
<proteinExistence type="inferred from homology"/>
<dbReference type="GO" id="GO:0004757">
    <property type="term" value="F:sepiapterin reductase (NADP+) activity"/>
    <property type="evidence" value="ECO:0007669"/>
    <property type="project" value="UniProtKB-EC"/>
</dbReference>
<accession>A0A7I8VCS0</accession>
<name>A0A7I8VCS0_9ANNE</name>
<comment type="subunit">
    <text evidence="3">Homodimer.</text>
</comment>
<dbReference type="OrthoDB" id="153074at2759"/>
<evidence type="ECO:0000256" key="7">
    <source>
        <dbReference type="ARBA" id="ARBA00022857"/>
    </source>
</evidence>
<keyword evidence="10" id="KW-1185">Reference proteome</keyword>
<comment type="similarity">
    <text evidence="2">Belongs to the sepiapterin reductase family.</text>
</comment>
<dbReference type="Gene3D" id="3.40.50.720">
    <property type="entry name" value="NAD(P)-binding Rossmann-like Domain"/>
    <property type="match status" value="1"/>
</dbReference>
<dbReference type="SUPFAM" id="SSF51735">
    <property type="entry name" value="NAD(P)-binding Rossmann-fold domains"/>
    <property type="match status" value="1"/>
</dbReference>
<dbReference type="InterPro" id="IPR006393">
    <property type="entry name" value="Sepiapterin_red"/>
</dbReference>
<comment type="caution">
    <text evidence="9">The sequence shown here is derived from an EMBL/GenBank/DDBJ whole genome shotgun (WGS) entry which is preliminary data.</text>
</comment>
<keyword evidence="6" id="KW-0963">Cytoplasm</keyword>
<dbReference type="FunFam" id="3.40.50.720:FF:000259">
    <property type="entry name" value="Sepiapterin reductase"/>
    <property type="match status" value="1"/>
</dbReference>
<gene>
    <name evidence="9" type="ORF">DGYR_LOCUS2181</name>
</gene>
<dbReference type="Proteomes" id="UP000549394">
    <property type="component" value="Unassembled WGS sequence"/>
</dbReference>
<evidence type="ECO:0000256" key="2">
    <source>
        <dbReference type="ARBA" id="ARBA00010483"/>
    </source>
</evidence>
<dbReference type="InterPro" id="IPR002347">
    <property type="entry name" value="SDR_fam"/>
</dbReference>
<evidence type="ECO:0000256" key="8">
    <source>
        <dbReference type="ARBA" id="ARBA00023002"/>
    </source>
</evidence>
<reference evidence="9 10" key="1">
    <citation type="submission" date="2020-08" db="EMBL/GenBank/DDBJ databases">
        <authorList>
            <person name="Hejnol A."/>
        </authorList>
    </citation>
    <scope>NUCLEOTIDE SEQUENCE [LARGE SCALE GENOMIC DNA]</scope>
</reference>
<evidence type="ECO:0000256" key="5">
    <source>
        <dbReference type="ARBA" id="ARBA00019170"/>
    </source>
</evidence>
<dbReference type="InterPro" id="IPR051721">
    <property type="entry name" value="Biopterin_syn/organic_redct"/>
</dbReference>
<protein>
    <recommendedName>
        <fullName evidence="5">Sepiapterin reductase</fullName>
        <ecNumber evidence="4">1.1.1.153</ecNumber>
    </recommendedName>
</protein>
<dbReference type="CDD" id="cd05367">
    <property type="entry name" value="SPR-like_SDR_c"/>
    <property type="match status" value="1"/>
</dbReference>
<dbReference type="PANTHER" id="PTHR44085">
    <property type="entry name" value="SEPIAPTERIN REDUCTASE"/>
    <property type="match status" value="1"/>
</dbReference>
<evidence type="ECO:0000256" key="1">
    <source>
        <dbReference type="ARBA" id="ARBA00004496"/>
    </source>
</evidence>
<evidence type="ECO:0000256" key="6">
    <source>
        <dbReference type="ARBA" id="ARBA00022490"/>
    </source>
</evidence>
<dbReference type="GO" id="GO:0006729">
    <property type="term" value="P:tetrahydrobiopterin biosynthetic process"/>
    <property type="evidence" value="ECO:0007669"/>
    <property type="project" value="InterPro"/>
</dbReference>
<evidence type="ECO:0000313" key="9">
    <source>
        <dbReference type="EMBL" id="CAD5113145.1"/>
    </source>
</evidence>
<keyword evidence="7" id="KW-0521">NADP</keyword>
<comment type="subcellular location">
    <subcellularLocation>
        <location evidence="1">Cytoplasm</location>
    </subcellularLocation>
</comment>
<dbReference type="GO" id="GO:0005737">
    <property type="term" value="C:cytoplasm"/>
    <property type="evidence" value="ECO:0007669"/>
    <property type="project" value="UniProtKB-SubCell"/>
</dbReference>